<evidence type="ECO:0000259" key="5">
    <source>
        <dbReference type="Pfam" id="PF01011"/>
    </source>
</evidence>
<dbReference type="EMBL" id="JAVRHS010000018">
    <property type="protein sequence ID" value="MDT0577125.1"/>
    <property type="molecule type" value="Genomic_DNA"/>
</dbReference>
<feature type="transmembrane region" description="Helical" evidence="4">
    <location>
        <begin position="7"/>
        <end position="28"/>
    </location>
</feature>
<sequence>MKRFHRWAVGALLVLIGLILAVAGGWLIALGGSFYYLAAGLGCVVSGALIIHNRVAGVWVYTAVAAGTVLWALWEVGIDFWQLLPRVGGPLVILFYIVTPWFRHSFEGSEQEFAKAPRRLRTSSIAVAAGGIVLLAAVSFIALQPTHSTADSRGTYPAEATPDWVDYAGDKAGTRFSPATQITPANVSDLKIAWTFRTGDLPENYPNSRAPQMFEATPLQVGNTLFICTPRDIIIALDADTGEERWRHDPKIDDTGVYTMTCRGLAYHQSAPSSGADCPGRLLVATVDGRMIAVNAQTGRRCRNFGRNGQISLRDGMGSIEPGFHFNTSPPAIVGDAAIVGGFVLDNMASDAPSGVVRAFNVIDGRPLWSWDAGRKDPNAPLGRGETHMRGSPNAWSLFSADEKLGLVYVPTGNPSPDYFGGQRSPEMERYGSSVVALNATSGKMQWAFQTVHHDLWDYDVGSQPVLADLTIGENQVPALIQATKQGEIFLLDRRTGQPLLPVEERPVPRGNVPGERYSATQPVSRALPSLVPPALREQDMWGATPLDQLWCRISFRQLRYSGRFTPPSLDNSLIFPGNNGIMNWGSVAIDTERQILVVPTSYMAMTLKLIPRDQAPATDQIVLDGRAAISPMLGTPYAVRTERPFQSPLGLPCNAPPWGRLTAIDLKSRKVLWQRPLGTTADHAPLRISVPGVFNQGGAMVTRSGVVFIGATLDNYLRAFDLTSGKELWKGRLPAGGQALPMSYVSPQSGKQYVVIAAGGHQFMDTTIGDHVVAYSLPE</sequence>
<gene>
    <name evidence="6" type="ORF">RM533_13215</name>
</gene>
<comment type="caution">
    <text evidence="6">The sequence shown here is derived from an EMBL/GenBank/DDBJ whole genome shotgun (WGS) entry which is preliminary data.</text>
</comment>
<evidence type="ECO:0000256" key="2">
    <source>
        <dbReference type="ARBA" id="ARBA00008156"/>
    </source>
</evidence>
<dbReference type="RefSeq" id="WP_311341699.1">
    <property type="nucleotide sequence ID" value="NZ_JAVRHS010000018.1"/>
</dbReference>
<dbReference type="PANTHER" id="PTHR32303:SF4">
    <property type="entry name" value="QUINOPROTEIN GLUCOSE DEHYDROGENASE"/>
    <property type="match status" value="1"/>
</dbReference>
<accession>A0ABU2ZL67</accession>
<dbReference type="Proteomes" id="UP001259803">
    <property type="component" value="Unassembled WGS sequence"/>
</dbReference>
<keyword evidence="4" id="KW-1133">Transmembrane helix</keyword>
<comment type="similarity">
    <text evidence="2">Belongs to the bacterial PQQ dehydrogenase family.</text>
</comment>
<dbReference type="SUPFAM" id="SSF50998">
    <property type="entry name" value="Quinoprotein alcohol dehydrogenase-like"/>
    <property type="match status" value="1"/>
</dbReference>
<evidence type="ECO:0000313" key="7">
    <source>
        <dbReference type="Proteomes" id="UP001259803"/>
    </source>
</evidence>
<evidence type="ECO:0000256" key="4">
    <source>
        <dbReference type="SAM" id="Phobius"/>
    </source>
</evidence>
<keyword evidence="7" id="KW-1185">Reference proteome</keyword>
<reference evidence="6 7" key="1">
    <citation type="submission" date="2023-09" db="EMBL/GenBank/DDBJ databases">
        <authorList>
            <person name="Rey-Velasco X."/>
        </authorList>
    </citation>
    <scope>NUCLEOTIDE SEQUENCE [LARGE SCALE GENOMIC DNA]</scope>
    <source>
        <strain evidence="6 7">F390</strain>
    </source>
</reference>
<dbReference type="PANTHER" id="PTHR32303">
    <property type="entry name" value="QUINOPROTEIN ALCOHOL DEHYDROGENASE (CYTOCHROME C)"/>
    <property type="match status" value="1"/>
</dbReference>
<dbReference type="InterPro" id="IPR018391">
    <property type="entry name" value="PQQ_b-propeller_rpt"/>
</dbReference>
<name>A0ABU2ZL67_9SPHN</name>
<feature type="transmembrane region" description="Helical" evidence="4">
    <location>
        <begin position="34"/>
        <end position="51"/>
    </location>
</feature>
<evidence type="ECO:0000313" key="6">
    <source>
        <dbReference type="EMBL" id="MDT0577125.1"/>
    </source>
</evidence>
<dbReference type="NCBIfam" id="TIGR03074">
    <property type="entry name" value="PQQ_membr_DH"/>
    <property type="match status" value="1"/>
</dbReference>
<feature type="domain" description="Pyrrolo-quinoline quinone repeat" evidence="5">
    <location>
        <begin position="164"/>
        <end position="755"/>
    </location>
</feature>
<dbReference type="Pfam" id="PF01011">
    <property type="entry name" value="PQQ"/>
    <property type="match status" value="1"/>
</dbReference>
<dbReference type="InterPro" id="IPR011047">
    <property type="entry name" value="Quinoprotein_ADH-like_sf"/>
</dbReference>
<comment type="cofactor">
    <cofactor evidence="1">
        <name>pyrroloquinoline quinone</name>
        <dbReference type="ChEBI" id="CHEBI:58442"/>
    </cofactor>
</comment>
<keyword evidence="4" id="KW-0812">Transmembrane</keyword>
<dbReference type="CDD" id="cd10280">
    <property type="entry name" value="PQQ_mGDH"/>
    <property type="match status" value="1"/>
</dbReference>
<dbReference type="GO" id="GO:0016491">
    <property type="term" value="F:oxidoreductase activity"/>
    <property type="evidence" value="ECO:0007669"/>
    <property type="project" value="UniProtKB-KW"/>
</dbReference>
<evidence type="ECO:0000256" key="3">
    <source>
        <dbReference type="ARBA" id="ARBA00023002"/>
    </source>
</evidence>
<feature type="transmembrane region" description="Helical" evidence="4">
    <location>
        <begin position="123"/>
        <end position="143"/>
    </location>
</feature>
<feature type="transmembrane region" description="Helical" evidence="4">
    <location>
        <begin position="80"/>
        <end position="102"/>
    </location>
</feature>
<protein>
    <submittedName>
        <fullName evidence="6">Membrane-bound PQQ-dependent dehydrogenase, glucose/quinate/shikimate family</fullName>
        <ecNumber evidence="6">1.1.-.-</ecNumber>
    </submittedName>
</protein>
<dbReference type="InterPro" id="IPR002372">
    <property type="entry name" value="PQQ_rpt_dom"/>
</dbReference>
<organism evidence="6 7">
    <name type="scientific">Croceicoccus esteveae</name>
    <dbReference type="NCBI Taxonomy" id="3075597"/>
    <lineage>
        <taxon>Bacteria</taxon>
        <taxon>Pseudomonadati</taxon>
        <taxon>Pseudomonadota</taxon>
        <taxon>Alphaproteobacteria</taxon>
        <taxon>Sphingomonadales</taxon>
        <taxon>Erythrobacteraceae</taxon>
        <taxon>Croceicoccus</taxon>
    </lineage>
</organism>
<dbReference type="EC" id="1.1.-.-" evidence="6"/>
<proteinExistence type="inferred from homology"/>
<dbReference type="SMART" id="SM00564">
    <property type="entry name" value="PQQ"/>
    <property type="match status" value="6"/>
</dbReference>
<feature type="transmembrane region" description="Helical" evidence="4">
    <location>
        <begin position="58"/>
        <end position="74"/>
    </location>
</feature>
<dbReference type="Gene3D" id="2.140.10.10">
    <property type="entry name" value="Quinoprotein alcohol dehydrogenase-like superfamily"/>
    <property type="match status" value="2"/>
</dbReference>
<dbReference type="InterPro" id="IPR017511">
    <property type="entry name" value="PQQ_mDH"/>
</dbReference>
<keyword evidence="3 6" id="KW-0560">Oxidoreductase</keyword>
<evidence type="ECO:0000256" key="1">
    <source>
        <dbReference type="ARBA" id="ARBA00001931"/>
    </source>
</evidence>
<keyword evidence="4" id="KW-0472">Membrane</keyword>